<dbReference type="Proteomes" id="UP000316213">
    <property type="component" value="Unassembled WGS sequence"/>
</dbReference>
<feature type="transmembrane region" description="Helical" evidence="2">
    <location>
        <begin position="61"/>
        <end position="90"/>
    </location>
</feature>
<evidence type="ECO:0000313" key="4">
    <source>
        <dbReference type="Proteomes" id="UP000316213"/>
    </source>
</evidence>
<organism evidence="3 4">
    <name type="scientific">Neorhodopirellula pilleata</name>
    <dbReference type="NCBI Taxonomy" id="2714738"/>
    <lineage>
        <taxon>Bacteria</taxon>
        <taxon>Pseudomonadati</taxon>
        <taxon>Planctomycetota</taxon>
        <taxon>Planctomycetia</taxon>
        <taxon>Pirellulales</taxon>
        <taxon>Pirellulaceae</taxon>
        <taxon>Neorhodopirellula</taxon>
    </lineage>
</organism>
<dbReference type="EMBL" id="SJPM01000006">
    <property type="protein sequence ID" value="TWT95719.1"/>
    <property type="molecule type" value="Genomic_DNA"/>
</dbReference>
<keyword evidence="2" id="KW-1133">Transmembrane helix</keyword>
<keyword evidence="2" id="KW-0812">Transmembrane</keyword>
<feature type="region of interest" description="Disordered" evidence="1">
    <location>
        <begin position="1"/>
        <end position="20"/>
    </location>
</feature>
<evidence type="ECO:0008006" key="5">
    <source>
        <dbReference type="Google" id="ProtNLM"/>
    </source>
</evidence>
<proteinExistence type="predicted"/>
<dbReference type="RefSeq" id="WP_231603130.1">
    <property type="nucleotide sequence ID" value="NZ_SJPM01000006.1"/>
</dbReference>
<sequence length="134" mass="14351">MTRNPIPSADAPLSEATRTQPLQKHLSLTTDTGGGIAGDHVGSDESIGAQRIEITDIAGGCLVSSFAAVLSCGFLVINGAIVMALLSVAASGGAEWIQNEKLSQFLLFGLPVALLIVQWRLIDTLRWILRRRRR</sequence>
<name>A0A5C6A853_9BACT</name>
<dbReference type="AlphaFoldDB" id="A0A5C6A853"/>
<evidence type="ECO:0000256" key="2">
    <source>
        <dbReference type="SAM" id="Phobius"/>
    </source>
</evidence>
<evidence type="ECO:0000256" key="1">
    <source>
        <dbReference type="SAM" id="MobiDB-lite"/>
    </source>
</evidence>
<protein>
    <recommendedName>
        <fullName evidence="5">Transmembrane protein</fullName>
    </recommendedName>
</protein>
<keyword evidence="2" id="KW-0472">Membrane</keyword>
<comment type="caution">
    <text evidence="3">The sequence shown here is derived from an EMBL/GenBank/DDBJ whole genome shotgun (WGS) entry which is preliminary data.</text>
</comment>
<accession>A0A5C6A853</accession>
<evidence type="ECO:0000313" key="3">
    <source>
        <dbReference type="EMBL" id="TWT95719.1"/>
    </source>
</evidence>
<reference evidence="3 4" key="1">
    <citation type="submission" date="2019-02" db="EMBL/GenBank/DDBJ databases">
        <title>Deep-cultivation of Planctomycetes and their phenomic and genomic characterization uncovers novel biology.</title>
        <authorList>
            <person name="Wiegand S."/>
            <person name="Jogler M."/>
            <person name="Boedeker C."/>
            <person name="Pinto D."/>
            <person name="Vollmers J."/>
            <person name="Rivas-Marin E."/>
            <person name="Kohn T."/>
            <person name="Peeters S.H."/>
            <person name="Heuer A."/>
            <person name="Rast P."/>
            <person name="Oberbeckmann S."/>
            <person name="Bunk B."/>
            <person name="Jeske O."/>
            <person name="Meyerdierks A."/>
            <person name="Storesund J.E."/>
            <person name="Kallscheuer N."/>
            <person name="Luecker S."/>
            <person name="Lage O.M."/>
            <person name="Pohl T."/>
            <person name="Merkel B.J."/>
            <person name="Hornburger P."/>
            <person name="Mueller R.-W."/>
            <person name="Bruemmer F."/>
            <person name="Labrenz M."/>
            <person name="Spormann A.M."/>
            <person name="Op Den Camp H."/>
            <person name="Overmann J."/>
            <person name="Amann R."/>
            <person name="Jetten M.S.M."/>
            <person name="Mascher T."/>
            <person name="Medema M.H."/>
            <person name="Devos D.P."/>
            <person name="Kaster A.-K."/>
            <person name="Ovreas L."/>
            <person name="Rohde M."/>
            <person name="Galperin M.Y."/>
            <person name="Jogler C."/>
        </authorList>
    </citation>
    <scope>NUCLEOTIDE SEQUENCE [LARGE SCALE GENOMIC DNA]</scope>
    <source>
        <strain evidence="3 4">Pla100</strain>
    </source>
</reference>
<gene>
    <name evidence="3" type="ORF">Pla100_33610</name>
</gene>
<keyword evidence="4" id="KW-1185">Reference proteome</keyword>
<feature type="transmembrane region" description="Helical" evidence="2">
    <location>
        <begin position="102"/>
        <end position="122"/>
    </location>
</feature>